<dbReference type="EMBL" id="JACIEK010000001">
    <property type="protein sequence ID" value="MBB3996798.1"/>
    <property type="molecule type" value="Genomic_DNA"/>
</dbReference>
<keyword evidence="2" id="KW-0808">Transferase</keyword>
<evidence type="ECO:0000313" key="3">
    <source>
        <dbReference type="Proteomes" id="UP000542776"/>
    </source>
</evidence>
<dbReference type="PANTHER" id="PTHR43792">
    <property type="entry name" value="GNAT FAMILY, PUTATIVE (AFU_ORTHOLOGUE AFUA_3G00765)-RELATED-RELATED"/>
    <property type="match status" value="1"/>
</dbReference>
<dbReference type="InterPro" id="IPR051531">
    <property type="entry name" value="N-acetyltransferase"/>
</dbReference>
<name>A0A7W6H3E6_9HYPH</name>
<accession>A0A7W6H3E6</accession>
<gene>
    <name evidence="2" type="ORF">GGR04_000619</name>
</gene>
<reference evidence="2 3" key="1">
    <citation type="submission" date="2020-08" db="EMBL/GenBank/DDBJ databases">
        <title>Genomic Encyclopedia of Type Strains, Phase IV (KMG-IV): sequencing the most valuable type-strain genomes for metagenomic binning, comparative biology and taxonomic classification.</title>
        <authorList>
            <person name="Goeker M."/>
        </authorList>
    </citation>
    <scope>NUCLEOTIDE SEQUENCE [LARGE SCALE GENOMIC DNA]</scope>
    <source>
        <strain evidence="2 3">DSM 102238</strain>
    </source>
</reference>
<protein>
    <submittedName>
        <fullName evidence="2">RimJ/RimL family protein N-acetyltransferase</fullName>
    </submittedName>
</protein>
<feature type="domain" description="N-acetyltransferase" evidence="1">
    <location>
        <begin position="11"/>
        <end position="166"/>
    </location>
</feature>
<dbReference type="Proteomes" id="UP000542776">
    <property type="component" value="Unassembled WGS sequence"/>
</dbReference>
<sequence>MFPESLWTTDLIMRPIALGDAAAIFDEYAQDPEVTRFLTWAPHEVLADTEAYIARCLASPNARTFTLLGRRDRQLRGAITIRRPVPGRVGFGYALSRRSWGQGLMTEALTEVASWAMKQKGIWRIGDVCDVENTASARVMEKAGFEREGLLKRWIVHPNLSDVPRDCWSFARTR</sequence>
<dbReference type="PANTHER" id="PTHR43792:SF1">
    <property type="entry name" value="N-ACETYLTRANSFERASE DOMAIN-CONTAINING PROTEIN"/>
    <property type="match status" value="1"/>
</dbReference>
<dbReference type="PROSITE" id="PS51186">
    <property type="entry name" value="GNAT"/>
    <property type="match status" value="1"/>
</dbReference>
<dbReference type="Gene3D" id="3.40.630.30">
    <property type="match status" value="1"/>
</dbReference>
<dbReference type="SUPFAM" id="SSF55729">
    <property type="entry name" value="Acyl-CoA N-acyltransferases (Nat)"/>
    <property type="match status" value="1"/>
</dbReference>
<dbReference type="GO" id="GO:0016747">
    <property type="term" value="F:acyltransferase activity, transferring groups other than amino-acyl groups"/>
    <property type="evidence" value="ECO:0007669"/>
    <property type="project" value="InterPro"/>
</dbReference>
<evidence type="ECO:0000313" key="2">
    <source>
        <dbReference type="EMBL" id="MBB3996798.1"/>
    </source>
</evidence>
<comment type="caution">
    <text evidence="2">The sequence shown here is derived from an EMBL/GenBank/DDBJ whole genome shotgun (WGS) entry which is preliminary data.</text>
</comment>
<keyword evidence="3" id="KW-1185">Reference proteome</keyword>
<dbReference type="AlphaFoldDB" id="A0A7W6H3E6"/>
<dbReference type="RefSeq" id="WP_183197732.1">
    <property type="nucleotide sequence ID" value="NZ_JACIEK010000001.1"/>
</dbReference>
<evidence type="ECO:0000259" key="1">
    <source>
        <dbReference type="PROSITE" id="PS51186"/>
    </source>
</evidence>
<dbReference type="Pfam" id="PF13302">
    <property type="entry name" value="Acetyltransf_3"/>
    <property type="match status" value="1"/>
</dbReference>
<organism evidence="2 3">
    <name type="scientific">Aureimonas pseudogalii</name>
    <dbReference type="NCBI Taxonomy" id="1744844"/>
    <lineage>
        <taxon>Bacteria</taxon>
        <taxon>Pseudomonadati</taxon>
        <taxon>Pseudomonadota</taxon>
        <taxon>Alphaproteobacteria</taxon>
        <taxon>Hyphomicrobiales</taxon>
        <taxon>Aurantimonadaceae</taxon>
        <taxon>Aureimonas</taxon>
    </lineage>
</organism>
<dbReference type="InterPro" id="IPR016181">
    <property type="entry name" value="Acyl_CoA_acyltransferase"/>
</dbReference>
<proteinExistence type="predicted"/>
<dbReference type="InterPro" id="IPR000182">
    <property type="entry name" value="GNAT_dom"/>
</dbReference>